<dbReference type="GO" id="GO:0005737">
    <property type="term" value="C:cytoplasm"/>
    <property type="evidence" value="ECO:0007669"/>
    <property type="project" value="TreeGrafter"/>
</dbReference>
<evidence type="ECO:0000256" key="5">
    <source>
        <dbReference type="ARBA" id="ARBA00023136"/>
    </source>
</evidence>
<protein>
    <recommendedName>
        <fullName evidence="9">CD36 family protein</fullName>
    </recommendedName>
</protein>
<dbReference type="PANTHER" id="PTHR11923">
    <property type="entry name" value="SCAVENGER RECEPTOR CLASS B TYPE-1 SR-B1"/>
    <property type="match status" value="1"/>
</dbReference>
<evidence type="ECO:0008006" key="9">
    <source>
        <dbReference type="Google" id="ProtNLM"/>
    </source>
</evidence>
<evidence type="ECO:0000313" key="8">
    <source>
        <dbReference type="EMBL" id="CAD9125758.1"/>
    </source>
</evidence>
<evidence type="ECO:0000256" key="4">
    <source>
        <dbReference type="ARBA" id="ARBA00022989"/>
    </source>
</evidence>
<keyword evidence="5 7" id="KW-0472">Membrane</keyword>
<dbReference type="Pfam" id="PF01130">
    <property type="entry name" value="CD36"/>
    <property type="match status" value="1"/>
</dbReference>
<evidence type="ECO:0000256" key="6">
    <source>
        <dbReference type="ARBA" id="ARBA00023180"/>
    </source>
</evidence>
<comment type="subcellular location">
    <subcellularLocation>
        <location evidence="1">Membrane</location>
    </subcellularLocation>
</comment>
<reference evidence="8" key="1">
    <citation type="submission" date="2021-01" db="EMBL/GenBank/DDBJ databases">
        <authorList>
            <person name="Corre E."/>
            <person name="Pelletier E."/>
            <person name="Niang G."/>
            <person name="Scheremetjew M."/>
            <person name="Finn R."/>
            <person name="Kale V."/>
            <person name="Holt S."/>
            <person name="Cochrane G."/>
            <person name="Meng A."/>
            <person name="Brown T."/>
            <person name="Cohen L."/>
        </authorList>
    </citation>
    <scope>NUCLEOTIDE SEQUENCE</scope>
    <source>
        <strain evidence="8">CCAP 1951/1</strain>
    </source>
</reference>
<name>A0A7S1M9M7_NEODS</name>
<dbReference type="InterPro" id="IPR002159">
    <property type="entry name" value="CD36_fam"/>
</dbReference>
<feature type="transmembrane region" description="Helical" evidence="7">
    <location>
        <begin position="485"/>
        <end position="508"/>
    </location>
</feature>
<keyword evidence="3 7" id="KW-0812">Transmembrane</keyword>
<gene>
    <name evidence="8" type="ORF">NDES1114_LOCUS19765</name>
</gene>
<dbReference type="PANTHER" id="PTHR11923:SF51">
    <property type="entry name" value="LYSOSOME MEMBRANE PROTEIN 2"/>
    <property type="match status" value="1"/>
</dbReference>
<dbReference type="GO" id="GO:0005044">
    <property type="term" value="F:scavenger receptor activity"/>
    <property type="evidence" value="ECO:0007669"/>
    <property type="project" value="TreeGrafter"/>
</dbReference>
<evidence type="ECO:0000256" key="2">
    <source>
        <dbReference type="ARBA" id="ARBA00010532"/>
    </source>
</evidence>
<organism evidence="8">
    <name type="scientific">Neobodo designis</name>
    <name type="common">Flagellated protozoan</name>
    <name type="synonym">Bodo designis</name>
    <dbReference type="NCBI Taxonomy" id="312471"/>
    <lineage>
        <taxon>Eukaryota</taxon>
        <taxon>Discoba</taxon>
        <taxon>Euglenozoa</taxon>
        <taxon>Kinetoplastea</taxon>
        <taxon>Metakinetoplastina</taxon>
        <taxon>Neobodonida</taxon>
        <taxon>Neobodo</taxon>
    </lineage>
</organism>
<evidence type="ECO:0000256" key="3">
    <source>
        <dbReference type="ARBA" id="ARBA00022692"/>
    </source>
</evidence>
<proteinExistence type="inferred from homology"/>
<dbReference type="EMBL" id="HBGF01029744">
    <property type="protein sequence ID" value="CAD9125758.1"/>
    <property type="molecule type" value="Transcribed_RNA"/>
</dbReference>
<keyword evidence="6" id="KW-0325">Glycoprotein</keyword>
<evidence type="ECO:0000256" key="1">
    <source>
        <dbReference type="ARBA" id="ARBA00004370"/>
    </source>
</evidence>
<evidence type="ECO:0000256" key="7">
    <source>
        <dbReference type="SAM" id="Phobius"/>
    </source>
</evidence>
<sequence>MRTLACGVGIGSFLVLVGALAIGLVPWMVHNGIRDLVKMETPSSPLYESFKNSSAKGVHVYKTFYLYHVKNPWDASMGVGPNLTSVPPDVELLGPFTVREFETYNESVSRWLPNATFRYRSFTTYEPVSGDFDQVITTPQLSVFAFRKALGLVDRILHNNPEDEAWVDWLVNLDIHLHKGVTVGPLFVNKTVREILWGYDDPLADFLATTFGKTPAPMALNADTNATDYATGATEDECYTGGDPSNTSPPVPENSYRWMTMWHNIRVADYWGTVEANTIAGTDATAFHAFIKKGEALLVWVNSLLRKVYLTYQKEVVHRGITTYRHIIDPAALDASNPENGAYFMTNDGWIPSPPNVTTMPVNFTKALYLDADKSIVDVTGMPEVGSPEWPRESVDTFLDIEPLTGTLVNVHKRIQVSVDLNQFKWAMPTLNKKSPVAWEKIKVFAHAHPTYLPVFFLDQHMSLPDKIINDLKKAIFIPLLLSKVLGGLAVAIGAVVVIASIVVRILAVRREERNYQSHEFYHLVNDDK</sequence>
<comment type="similarity">
    <text evidence="2">Belongs to the CD36 family.</text>
</comment>
<accession>A0A7S1M9M7</accession>
<dbReference type="GO" id="GO:0016020">
    <property type="term" value="C:membrane"/>
    <property type="evidence" value="ECO:0007669"/>
    <property type="project" value="UniProtKB-SubCell"/>
</dbReference>
<dbReference type="AlphaFoldDB" id="A0A7S1M9M7"/>
<keyword evidence="4 7" id="KW-1133">Transmembrane helix</keyword>